<dbReference type="InterPro" id="IPR002347">
    <property type="entry name" value="SDR_fam"/>
</dbReference>
<evidence type="ECO:0000256" key="1">
    <source>
        <dbReference type="ARBA" id="ARBA00006484"/>
    </source>
</evidence>
<dbReference type="EMBL" id="JADOXO010000022">
    <property type="protein sequence ID" value="KAF9819156.1"/>
    <property type="molecule type" value="Genomic_DNA"/>
</dbReference>
<name>A0A8H7P8D7_9APHY</name>
<dbReference type="PRINTS" id="PR00080">
    <property type="entry name" value="SDRFAMILY"/>
</dbReference>
<evidence type="ECO:0000256" key="3">
    <source>
        <dbReference type="RuleBase" id="RU000363"/>
    </source>
</evidence>
<sequence length="280" mass="30748">MSPNPPVVVVTGCSKGGIGFALCQEFAANGCKVYATARRVEAMEGFTHEAIEKLRLDVTNDGNIEEAIKSIIDREGRIDVLVNNAGAPCFGPLAEMPIERIKSTFDVNTFAILRLVNAVFPHMASRKRGTIVNIGSIVGEIPTAWGGTYSASKAAVRSISESLYMECAPFGINVVHVSPGGIRSNISTNSRAEFRLSSDTLYTPFLDSMLRRMGMSQQNALSAEEFSRRVVRQVLSKRPPRYMTLGKASRIFVICSWLPRALVLWLMWNTLVGKRTIKTS</sequence>
<comment type="caution">
    <text evidence="4">The sequence shown here is derived from an EMBL/GenBank/DDBJ whole genome shotgun (WGS) entry which is preliminary data.</text>
</comment>
<dbReference type="SUPFAM" id="SSF51735">
    <property type="entry name" value="NAD(P)-binding Rossmann-fold domains"/>
    <property type="match status" value="1"/>
</dbReference>
<proteinExistence type="inferred from homology"/>
<keyword evidence="2" id="KW-0560">Oxidoreductase</keyword>
<accession>A0A8H7P8D7</accession>
<reference evidence="4" key="2">
    <citation type="journal article" name="Front. Microbiol.">
        <title>Degradative Capacity of Two Strains of Rhodonia placenta: From Phenotype to Genotype.</title>
        <authorList>
            <person name="Kolle M."/>
            <person name="Horta M.A.C."/>
            <person name="Nowrousian M."/>
            <person name="Ohm R.A."/>
            <person name="Benz J.P."/>
            <person name="Pilgard A."/>
        </authorList>
    </citation>
    <scope>NUCLEOTIDE SEQUENCE</scope>
    <source>
        <strain evidence="4">FPRL280</strain>
    </source>
</reference>
<dbReference type="Pfam" id="PF00106">
    <property type="entry name" value="adh_short"/>
    <property type="match status" value="1"/>
</dbReference>
<reference evidence="4" key="1">
    <citation type="submission" date="2020-11" db="EMBL/GenBank/DDBJ databases">
        <authorList>
            <person name="Koelle M."/>
            <person name="Horta M.A.C."/>
            <person name="Nowrousian M."/>
            <person name="Ohm R.A."/>
            <person name="Benz P."/>
            <person name="Pilgard A."/>
        </authorList>
    </citation>
    <scope>NUCLEOTIDE SEQUENCE</scope>
    <source>
        <strain evidence="4">FPRL280</strain>
    </source>
</reference>
<dbReference type="FunFam" id="3.40.50.720:FF:000261">
    <property type="entry name" value="NADPH-dependent 1-acyldihydroxyacetone phosphate reductase"/>
    <property type="match status" value="1"/>
</dbReference>
<dbReference type="AlphaFoldDB" id="A0A8H7P8D7"/>
<dbReference type="PANTHER" id="PTHR44169">
    <property type="entry name" value="NADPH-DEPENDENT 1-ACYLDIHYDROXYACETONE PHOSPHATE REDUCTASE"/>
    <property type="match status" value="1"/>
</dbReference>
<organism evidence="4 5">
    <name type="scientific">Rhodonia placenta</name>
    <dbReference type="NCBI Taxonomy" id="104341"/>
    <lineage>
        <taxon>Eukaryota</taxon>
        <taxon>Fungi</taxon>
        <taxon>Dikarya</taxon>
        <taxon>Basidiomycota</taxon>
        <taxon>Agaricomycotina</taxon>
        <taxon>Agaricomycetes</taxon>
        <taxon>Polyporales</taxon>
        <taxon>Adustoporiaceae</taxon>
        <taxon>Rhodonia</taxon>
    </lineage>
</organism>
<dbReference type="GO" id="GO:0005783">
    <property type="term" value="C:endoplasmic reticulum"/>
    <property type="evidence" value="ECO:0007669"/>
    <property type="project" value="TreeGrafter"/>
</dbReference>
<dbReference type="InterPro" id="IPR036291">
    <property type="entry name" value="NAD(P)-bd_dom_sf"/>
</dbReference>
<dbReference type="PANTHER" id="PTHR44169:SF6">
    <property type="entry name" value="NADPH-DEPENDENT 1-ACYLDIHYDROXYACETONE PHOSPHATE REDUCTASE"/>
    <property type="match status" value="1"/>
</dbReference>
<evidence type="ECO:0000313" key="4">
    <source>
        <dbReference type="EMBL" id="KAF9819156.1"/>
    </source>
</evidence>
<comment type="similarity">
    <text evidence="1 3">Belongs to the short-chain dehydrogenases/reductases (SDR) family.</text>
</comment>
<gene>
    <name evidence="4" type="ORF">IEO21_02327</name>
</gene>
<dbReference type="Gene3D" id="3.40.50.720">
    <property type="entry name" value="NAD(P)-binding Rossmann-like Domain"/>
    <property type="match status" value="1"/>
</dbReference>
<evidence type="ECO:0000313" key="5">
    <source>
        <dbReference type="Proteomes" id="UP000639403"/>
    </source>
</evidence>
<dbReference type="GO" id="GO:0016491">
    <property type="term" value="F:oxidoreductase activity"/>
    <property type="evidence" value="ECO:0007669"/>
    <property type="project" value="UniProtKB-KW"/>
</dbReference>
<evidence type="ECO:0000256" key="2">
    <source>
        <dbReference type="ARBA" id="ARBA00023002"/>
    </source>
</evidence>
<dbReference type="Proteomes" id="UP000639403">
    <property type="component" value="Unassembled WGS sequence"/>
</dbReference>
<dbReference type="PRINTS" id="PR00081">
    <property type="entry name" value="GDHRDH"/>
</dbReference>
<protein>
    <submittedName>
        <fullName evidence="4">Uncharacterized protein</fullName>
    </submittedName>
</protein>
<dbReference type="CDD" id="cd05374">
    <property type="entry name" value="17beta-HSD-like_SDR_c"/>
    <property type="match status" value="1"/>
</dbReference>